<dbReference type="PANTHER" id="PTHR48101:SF1">
    <property type="entry name" value="METHYLMALONYL-COA MUTASE, LARGE SUBUNIT"/>
    <property type="match status" value="1"/>
</dbReference>
<dbReference type="KEGG" id="vin:AKJ08_0762"/>
<dbReference type="InterPro" id="IPR006098">
    <property type="entry name" value="MMCoA_mutase_a_cat"/>
</dbReference>
<feature type="compositionally biased region" description="Basic and acidic residues" evidence="2">
    <location>
        <begin position="1"/>
        <end position="15"/>
    </location>
</feature>
<keyword evidence="5" id="KW-1185">Reference proteome</keyword>
<proteinExistence type="predicted"/>
<dbReference type="OrthoDB" id="9762378at2"/>
<dbReference type="NCBIfam" id="TIGR00641">
    <property type="entry name" value="acid_CoA_mut_N"/>
    <property type="match status" value="1"/>
</dbReference>
<dbReference type="InterPro" id="IPR016176">
    <property type="entry name" value="Cbl-dep_enz_cat"/>
</dbReference>
<evidence type="ECO:0000256" key="1">
    <source>
        <dbReference type="ARBA" id="ARBA00023235"/>
    </source>
</evidence>
<dbReference type="EMBL" id="CP012332">
    <property type="protein sequence ID" value="AKU90375.1"/>
    <property type="molecule type" value="Genomic_DNA"/>
</dbReference>
<reference evidence="4 5" key="1">
    <citation type="submission" date="2015-08" db="EMBL/GenBank/DDBJ databases">
        <authorList>
            <person name="Babu N.S."/>
            <person name="Beckwith C.J."/>
            <person name="Beseler K.G."/>
            <person name="Brison A."/>
            <person name="Carone J.V."/>
            <person name="Caskin T.P."/>
            <person name="Diamond M."/>
            <person name="Durham M.E."/>
            <person name="Foxe J.M."/>
            <person name="Go M."/>
            <person name="Henderson B.A."/>
            <person name="Jones I.B."/>
            <person name="McGettigan J.A."/>
            <person name="Micheletti S.J."/>
            <person name="Nasrallah M.E."/>
            <person name="Ortiz D."/>
            <person name="Piller C.R."/>
            <person name="Privatt S.R."/>
            <person name="Schneider S.L."/>
            <person name="Sharp S."/>
            <person name="Smith T.C."/>
            <person name="Stanton J.D."/>
            <person name="Ullery H.E."/>
            <person name="Wilson R.J."/>
            <person name="Serrano M.G."/>
            <person name="Buck G."/>
            <person name="Lee V."/>
            <person name="Wang Y."/>
            <person name="Carvalho R."/>
            <person name="Voegtly L."/>
            <person name="Shi R."/>
            <person name="Duckworth R."/>
            <person name="Johnson A."/>
            <person name="Loviza R."/>
            <person name="Walstead R."/>
            <person name="Shah Z."/>
            <person name="Kiflezghi M."/>
            <person name="Wade K."/>
            <person name="Ball S.L."/>
            <person name="Bradley K.W."/>
            <person name="Asai D.J."/>
            <person name="Bowman C.A."/>
            <person name="Russell D.A."/>
            <person name="Pope W.H."/>
            <person name="Jacobs-Sera D."/>
            <person name="Hendrix R.W."/>
            <person name="Hatfull G.F."/>
        </authorList>
    </citation>
    <scope>NUCLEOTIDE SEQUENCE [LARGE SCALE GENOMIC DNA]</scope>
    <source>
        <strain evidence="4 5">DSM 27710</strain>
    </source>
</reference>
<evidence type="ECO:0000313" key="4">
    <source>
        <dbReference type="EMBL" id="AKU90375.1"/>
    </source>
</evidence>
<organism evidence="4 5">
    <name type="scientific">Vulgatibacter incomptus</name>
    <dbReference type="NCBI Taxonomy" id="1391653"/>
    <lineage>
        <taxon>Bacteria</taxon>
        <taxon>Pseudomonadati</taxon>
        <taxon>Myxococcota</taxon>
        <taxon>Myxococcia</taxon>
        <taxon>Myxococcales</taxon>
        <taxon>Cystobacterineae</taxon>
        <taxon>Vulgatibacteraceae</taxon>
        <taxon>Vulgatibacter</taxon>
    </lineage>
</organism>
<feature type="domain" description="Methylmalonyl-CoA mutase alpha/beta chain catalytic" evidence="3">
    <location>
        <begin position="24"/>
        <end position="531"/>
    </location>
</feature>
<gene>
    <name evidence="4" type="ORF">AKJ08_0762</name>
</gene>
<dbReference type="STRING" id="1391653.AKJ08_0762"/>
<dbReference type="AlphaFoldDB" id="A0A0K1PA31"/>
<dbReference type="GO" id="GO:0031419">
    <property type="term" value="F:cobalamin binding"/>
    <property type="evidence" value="ECO:0007669"/>
    <property type="project" value="InterPro"/>
</dbReference>
<dbReference type="PATRIC" id="fig|1391653.3.peg.782"/>
<evidence type="ECO:0000313" key="5">
    <source>
        <dbReference type="Proteomes" id="UP000055590"/>
    </source>
</evidence>
<accession>A0A0K1PA31</accession>
<dbReference type="Proteomes" id="UP000055590">
    <property type="component" value="Chromosome"/>
</dbReference>
<dbReference type="RefSeq" id="WP_082342652.1">
    <property type="nucleotide sequence ID" value="NZ_CP012332.1"/>
</dbReference>
<keyword evidence="1" id="KW-0413">Isomerase</keyword>
<name>A0A0K1PA31_9BACT</name>
<dbReference type="PANTHER" id="PTHR48101">
    <property type="entry name" value="METHYLMALONYL-COA MUTASE, MITOCHONDRIAL-RELATED"/>
    <property type="match status" value="1"/>
</dbReference>
<dbReference type="InterPro" id="IPR006099">
    <property type="entry name" value="MeMalonylCoA_mutase_a/b_cat"/>
</dbReference>
<sequence length="539" mass="58725">MRRRIDKAGGGRSDRAPAQPVHRTRSGTAIRPVYGPTDVKRHPPPPGEFPFTRGIHADMYLGKPWTMRQYAGFGTPAETNRRFLYLLEAGQTGLSLALDLPTQLGLDSDDPEAAGEVGKVGVAIDSLADMERVFSGLPLDRVSTSMTINATAPILLAMYEAVARKAGVPADRISGTVQNDLLKEFGARGAWIFPIDPSMRLAIDLVEDTVERLPRFNPISIASHYRDAGATPAEEMAFTLSAGKSYVDALLARGLDPDRFGKRISFFFYTYANFFEEVAKYRAGRRIWANHMKSRGASDPQAQRLRAACVCGGHSLTRAEPLNNLARLTLEAFAVACGGLQSVFTAAYDEAFAIPTELSSRTSLRIQQILALETEVAKTADPLGGSYFVEALTDDLEGEILRIMDEVDARGGMVEALRSGWLQTRIGRRAYEWQKGVEDGSIPVVGVNVHATEGSTEAIEAQVLSREAEEEKKAELRKLREGRDGAAVERTLARVEDEAGGSSNLMPAIREAVLAYATTGEIAGALRKVFGTYRPPSQF</sequence>
<evidence type="ECO:0000259" key="3">
    <source>
        <dbReference type="Pfam" id="PF01642"/>
    </source>
</evidence>
<protein>
    <submittedName>
        <fullName evidence="4">Methylmalonyl-CoA mutase</fullName>
    </submittedName>
</protein>
<dbReference type="GO" id="GO:0004494">
    <property type="term" value="F:methylmalonyl-CoA mutase activity"/>
    <property type="evidence" value="ECO:0007669"/>
    <property type="project" value="InterPro"/>
</dbReference>
<dbReference type="SUPFAM" id="SSF51703">
    <property type="entry name" value="Cobalamin (vitamin B12)-dependent enzymes"/>
    <property type="match status" value="1"/>
</dbReference>
<feature type="region of interest" description="Disordered" evidence="2">
    <location>
        <begin position="1"/>
        <end position="47"/>
    </location>
</feature>
<dbReference type="Pfam" id="PF01642">
    <property type="entry name" value="MM_CoA_mutase"/>
    <property type="match status" value="1"/>
</dbReference>
<dbReference type="Gene3D" id="3.20.20.240">
    <property type="entry name" value="Methylmalonyl-CoA mutase"/>
    <property type="match status" value="1"/>
</dbReference>
<evidence type="ECO:0000256" key="2">
    <source>
        <dbReference type="SAM" id="MobiDB-lite"/>
    </source>
</evidence>